<reference evidence="1 2" key="1">
    <citation type="submission" date="2019-08" db="EMBL/GenBank/DDBJ databases">
        <title>Complete genome sequence of Candidatus Uab amorphum.</title>
        <authorList>
            <person name="Shiratori T."/>
            <person name="Suzuki S."/>
            <person name="Kakizawa Y."/>
            <person name="Ishida K."/>
        </authorList>
    </citation>
    <scope>NUCLEOTIDE SEQUENCE [LARGE SCALE GENOMIC DNA]</scope>
    <source>
        <strain evidence="1 2">SRT547</strain>
    </source>
</reference>
<accession>A0A5S9IRR4</accession>
<evidence type="ECO:0000313" key="1">
    <source>
        <dbReference type="EMBL" id="BBM86923.1"/>
    </source>
</evidence>
<dbReference type="RefSeq" id="WP_151970959.1">
    <property type="nucleotide sequence ID" value="NZ_AP019860.1"/>
</dbReference>
<organism evidence="1 2">
    <name type="scientific">Uabimicrobium amorphum</name>
    <dbReference type="NCBI Taxonomy" id="2596890"/>
    <lineage>
        <taxon>Bacteria</taxon>
        <taxon>Pseudomonadati</taxon>
        <taxon>Planctomycetota</taxon>
        <taxon>Candidatus Uabimicrobiia</taxon>
        <taxon>Candidatus Uabimicrobiales</taxon>
        <taxon>Candidatus Uabimicrobiaceae</taxon>
        <taxon>Candidatus Uabimicrobium</taxon>
    </lineage>
</organism>
<proteinExistence type="predicted"/>
<dbReference type="Proteomes" id="UP000326354">
    <property type="component" value="Chromosome"/>
</dbReference>
<gene>
    <name evidence="1" type="ORF">UABAM_05325</name>
</gene>
<dbReference type="AlphaFoldDB" id="A0A5S9IRR4"/>
<sequence>MEKSQELNVAVAQILNSEVSPLDTDGIAHYFVDPKNTRYAKVIPHEKWQESTFHQRLVIDVFPKDQSIAVSYFCKENDVSFRITHCKIDAVLVYEDKEEDEPEYEIIFETPDLGGNSVMVELQPSLNAAVGIFYNKDVFPELITKKWPI</sequence>
<dbReference type="KEGG" id="uam:UABAM_05325"/>
<protein>
    <submittedName>
        <fullName evidence="1">Uncharacterized protein</fullName>
    </submittedName>
</protein>
<evidence type="ECO:0000313" key="2">
    <source>
        <dbReference type="Proteomes" id="UP000326354"/>
    </source>
</evidence>
<dbReference type="EMBL" id="AP019860">
    <property type="protein sequence ID" value="BBM86923.1"/>
    <property type="molecule type" value="Genomic_DNA"/>
</dbReference>
<name>A0A5S9IRR4_UABAM</name>
<keyword evidence="2" id="KW-1185">Reference proteome</keyword>